<feature type="domain" description="NADH:quinone oxidoreductase/Mrp antiporter transmembrane" evidence="7">
    <location>
        <begin position="136"/>
        <end position="347"/>
    </location>
</feature>
<feature type="transmembrane region" description="Helical" evidence="6">
    <location>
        <begin position="344"/>
        <end position="362"/>
    </location>
</feature>
<dbReference type="GO" id="GO:0016020">
    <property type="term" value="C:membrane"/>
    <property type="evidence" value="ECO:0007669"/>
    <property type="project" value="UniProtKB-SubCell"/>
</dbReference>
<feature type="transmembrane region" description="Helical" evidence="6">
    <location>
        <begin position="314"/>
        <end position="338"/>
    </location>
</feature>
<gene>
    <name evidence="9" type="ORF">DES35_101764</name>
</gene>
<evidence type="ECO:0000256" key="1">
    <source>
        <dbReference type="ARBA" id="ARBA00004127"/>
    </source>
</evidence>
<name>A0A369ABL3_9FLAO</name>
<feature type="transmembrane region" description="Helical" evidence="6">
    <location>
        <begin position="36"/>
        <end position="56"/>
    </location>
</feature>
<dbReference type="PRINTS" id="PR01434">
    <property type="entry name" value="NADHDHGNASE5"/>
</dbReference>
<keyword evidence="3 6" id="KW-1133">Transmembrane helix</keyword>
<dbReference type="EMBL" id="QPJS01000001">
    <property type="protein sequence ID" value="RCX05477.1"/>
    <property type="molecule type" value="Genomic_DNA"/>
</dbReference>
<feature type="transmembrane region" description="Helical" evidence="6">
    <location>
        <begin position="172"/>
        <end position="194"/>
    </location>
</feature>
<sequence length="625" mass="72058">MSIEWLLALFVLLPFVVFFISLFIPERNERYLSRLAFYGTFFHFLVTLFFTGWWVFNGFEQINVKEVALYETDRYVFLIDFYFDKVSAVYLLVGSLITLLIIRYSCYYMHMEPGYKRFFNTVLFFFSAHNLTALSGNFETLFLGWEMLGISSFLLVAFYRERYLPSRNAVKVFSIYRIGDVGIFLAMWGSHHLWHENVTFMKLSNAQLVHEHLLGQSSIGLFISVCLLVAAAAKSAQLPFSAWLPRAMEGPTPSSAIFYGSLSVHFGVFILLRTEHFWGEQPLARIIIALTGLMTTLVAFPISRVQSTIKTQIAYASIAQIGIMFIEIALGLEILALLHFVGNAFLRTYQLLISPSAVAYLIRDMFYHFKPAPHSFEESFSRKVQYSVYWLALREFYLDDLINKVVFYPFKRIGNLLGFIHYRNSFYILIPLIISGILMKIYENILSPEMLHQIPLIFTFIGFVLVLKAFSERTYPRVSVLLVLTNHVLVAIGVSFNDHFDYEHLLIYLSGIVPSALIALVCLNILHKKEPQFFDLKKYYGHIYEHKTLAFIFFVSVLGLMGFPVTPSFIGEDLIFGHIREDQFLLAFFFASSYILSGIALIRVYSRLFHGTHIKNYHAKALKAA</sequence>
<feature type="transmembrane region" description="Helical" evidence="6">
    <location>
        <begin position="214"/>
        <end position="233"/>
    </location>
</feature>
<dbReference type="GO" id="GO:0012505">
    <property type="term" value="C:endomembrane system"/>
    <property type="evidence" value="ECO:0007669"/>
    <property type="project" value="UniProtKB-SubCell"/>
</dbReference>
<feature type="transmembrane region" description="Helical" evidence="6">
    <location>
        <begin position="478"/>
        <end position="496"/>
    </location>
</feature>
<evidence type="ECO:0000256" key="5">
    <source>
        <dbReference type="RuleBase" id="RU000320"/>
    </source>
</evidence>
<keyword evidence="4 6" id="KW-0472">Membrane</keyword>
<comment type="subcellular location">
    <subcellularLocation>
        <location evidence="1">Endomembrane system</location>
        <topology evidence="1">Multi-pass membrane protein</topology>
    </subcellularLocation>
    <subcellularLocation>
        <location evidence="5">Membrane</location>
        <topology evidence="5">Multi-pass membrane protein</topology>
    </subcellularLocation>
</comment>
<feature type="transmembrane region" description="Helical" evidence="6">
    <location>
        <begin position="454"/>
        <end position="471"/>
    </location>
</feature>
<feature type="transmembrane region" description="Helical" evidence="6">
    <location>
        <begin position="585"/>
        <end position="605"/>
    </location>
</feature>
<accession>A0A369ABL3</accession>
<evidence type="ECO:0000259" key="7">
    <source>
        <dbReference type="Pfam" id="PF00361"/>
    </source>
</evidence>
<dbReference type="InterPro" id="IPR001516">
    <property type="entry name" value="Proton_antipo_N"/>
</dbReference>
<keyword evidence="2 5" id="KW-0812">Transmembrane</keyword>
<keyword evidence="9" id="KW-0830">Ubiquinone</keyword>
<dbReference type="RefSeq" id="WP_114365812.1">
    <property type="nucleotide sequence ID" value="NZ_BHZF01000001.1"/>
</dbReference>
<evidence type="ECO:0000256" key="3">
    <source>
        <dbReference type="ARBA" id="ARBA00022989"/>
    </source>
</evidence>
<feature type="transmembrane region" description="Helical" evidence="6">
    <location>
        <begin position="508"/>
        <end position="527"/>
    </location>
</feature>
<feature type="transmembrane region" description="Helical" evidence="6">
    <location>
        <begin position="425"/>
        <end position="442"/>
    </location>
</feature>
<protein>
    <submittedName>
        <fullName evidence="9">NADH-ubiquinone oxidoreductase (Complex I) subunit 5</fullName>
    </submittedName>
</protein>
<dbReference type="Proteomes" id="UP000253517">
    <property type="component" value="Unassembled WGS sequence"/>
</dbReference>
<dbReference type="Pfam" id="PF00662">
    <property type="entry name" value="Proton_antipo_N"/>
    <property type="match status" value="1"/>
</dbReference>
<proteinExistence type="predicted"/>
<dbReference type="PANTHER" id="PTHR42829">
    <property type="entry name" value="NADH-UBIQUINONE OXIDOREDUCTASE CHAIN 5"/>
    <property type="match status" value="1"/>
</dbReference>
<evidence type="ECO:0000256" key="4">
    <source>
        <dbReference type="ARBA" id="ARBA00023136"/>
    </source>
</evidence>
<evidence type="ECO:0000256" key="6">
    <source>
        <dbReference type="SAM" id="Phobius"/>
    </source>
</evidence>
<comment type="caution">
    <text evidence="9">The sequence shown here is derived from an EMBL/GenBank/DDBJ whole genome shotgun (WGS) entry which is preliminary data.</text>
</comment>
<keyword evidence="10" id="KW-1185">Reference proteome</keyword>
<feature type="transmembrane region" description="Helical" evidence="6">
    <location>
        <begin position="142"/>
        <end position="160"/>
    </location>
</feature>
<dbReference type="InterPro" id="IPR003945">
    <property type="entry name" value="NU5C-like"/>
</dbReference>
<feature type="transmembrane region" description="Helical" evidence="6">
    <location>
        <begin position="548"/>
        <end position="565"/>
    </location>
</feature>
<dbReference type="Pfam" id="PF00361">
    <property type="entry name" value="Proton_antipo_M"/>
    <property type="match status" value="1"/>
</dbReference>
<feature type="transmembrane region" description="Helical" evidence="6">
    <location>
        <begin position="6"/>
        <end position="24"/>
    </location>
</feature>
<dbReference type="GO" id="GO:0042773">
    <property type="term" value="P:ATP synthesis coupled electron transport"/>
    <property type="evidence" value="ECO:0007669"/>
    <property type="project" value="InterPro"/>
</dbReference>
<dbReference type="PANTHER" id="PTHR42829:SF2">
    <property type="entry name" value="NADH-UBIQUINONE OXIDOREDUCTASE CHAIN 5"/>
    <property type="match status" value="1"/>
</dbReference>
<evidence type="ECO:0000313" key="10">
    <source>
        <dbReference type="Proteomes" id="UP000253517"/>
    </source>
</evidence>
<dbReference type="GO" id="GO:0008137">
    <property type="term" value="F:NADH dehydrogenase (ubiquinone) activity"/>
    <property type="evidence" value="ECO:0007669"/>
    <property type="project" value="InterPro"/>
</dbReference>
<dbReference type="GO" id="GO:0003954">
    <property type="term" value="F:NADH dehydrogenase activity"/>
    <property type="evidence" value="ECO:0007669"/>
    <property type="project" value="TreeGrafter"/>
</dbReference>
<evidence type="ECO:0000256" key="2">
    <source>
        <dbReference type="ARBA" id="ARBA00022692"/>
    </source>
</evidence>
<feature type="transmembrane region" description="Helical" evidence="6">
    <location>
        <begin position="88"/>
        <end position="106"/>
    </location>
</feature>
<feature type="domain" description="NADH-Ubiquinone oxidoreductase (complex I) chain 5 N-terminal" evidence="8">
    <location>
        <begin position="77"/>
        <end position="119"/>
    </location>
</feature>
<feature type="transmembrane region" description="Helical" evidence="6">
    <location>
        <begin position="254"/>
        <end position="272"/>
    </location>
</feature>
<feature type="transmembrane region" description="Helical" evidence="6">
    <location>
        <begin position="284"/>
        <end position="302"/>
    </location>
</feature>
<dbReference type="InterPro" id="IPR001750">
    <property type="entry name" value="ND/Mrp_TM"/>
</dbReference>
<feature type="transmembrane region" description="Helical" evidence="6">
    <location>
        <begin position="118"/>
        <end position="136"/>
    </location>
</feature>
<dbReference type="GO" id="GO:0015990">
    <property type="term" value="P:electron transport coupled proton transport"/>
    <property type="evidence" value="ECO:0007669"/>
    <property type="project" value="TreeGrafter"/>
</dbReference>
<dbReference type="AlphaFoldDB" id="A0A369ABL3"/>
<reference evidence="9 10" key="1">
    <citation type="submission" date="2018-07" db="EMBL/GenBank/DDBJ databases">
        <title>Genomic Encyclopedia of Type Strains, Phase IV (KMG-IV): sequencing the most valuable type-strain genomes for metagenomic binning, comparative biology and taxonomic classification.</title>
        <authorList>
            <person name="Goeker M."/>
        </authorList>
    </citation>
    <scope>NUCLEOTIDE SEQUENCE [LARGE SCALE GENOMIC DNA]</scope>
    <source>
        <strain evidence="9 10">DSM 21410</strain>
    </source>
</reference>
<evidence type="ECO:0000313" key="9">
    <source>
        <dbReference type="EMBL" id="RCX05477.1"/>
    </source>
</evidence>
<evidence type="ECO:0000259" key="8">
    <source>
        <dbReference type="Pfam" id="PF00662"/>
    </source>
</evidence>
<organism evidence="9 10">
    <name type="scientific">Schleiferia thermophila</name>
    <dbReference type="NCBI Taxonomy" id="884107"/>
    <lineage>
        <taxon>Bacteria</taxon>
        <taxon>Pseudomonadati</taxon>
        <taxon>Bacteroidota</taxon>
        <taxon>Flavobacteriia</taxon>
        <taxon>Flavobacteriales</taxon>
        <taxon>Schleiferiaceae</taxon>
        <taxon>Schleiferia</taxon>
    </lineage>
</organism>